<dbReference type="OrthoDB" id="2800666at2759"/>
<dbReference type="EMBL" id="ML170196">
    <property type="protein sequence ID" value="TDL19466.1"/>
    <property type="molecule type" value="Genomic_DNA"/>
</dbReference>
<evidence type="ECO:0000313" key="2">
    <source>
        <dbReference type="Proteomes" id="UP000294933"/>
    </source>
</evidence>
<dbReference type="AlphaFoldDB" id="A0A4Y7PWR5"/>
<evidence type="ECO:0000313" key="1">
    <source>
        <dbReference type="EMBL" id="TDL19466.1"/>
    </source>
</evidence>
<gene>
    <name evidence="1" type="ORF">BD410DRAFT_900173</name>
</gene>
<evidence type="ECO:0008006" key="3">
    <source>
        <dbReference type="Google" id="ProtNLM"/>
    </source>
</evidence>
<protein>
    <recommendedName>
        <fullName evidence="3">F-box domain-containing protein</fullName>
    </recommendedName>
</protein>
<sequence length="528" mass="61081">MPFDDKWLSSPRQSHDKILVINNHQSLPPRERRESKHAHLSEDLLYDIFMTYRKMMSGLKPHDLDWVRVTHVCRHWRQVSLRSRGPWDHIQFTTRQYKSVKPFLERSKDVLLDVSISLDHGEPTQPQRSALDSILDLLCRVRSLTITIAKPIQVTSIRPFLSFSAPHLKYLELVNTTGSCSLPRPTLVNCEALTSFSTSGFVVPWNASPQPKGLKSFKLFPFFSIVHDVSRLLSWFSKCTEIEELHVVSNVQDARTIQSSTLPFDRPSLHKLRFLRLSMSSSMCSILLSHLRIPNDVEWEIRCEQYSARDPIPRIIENLPYSSGMTAMHVILRADSLAFQFQEYRQGNPHRNSFHVEWSVYVTIPEIFAWISLLFDRKSKAKIEEFTFEIWSRIGSINRTLWSALLSHFPFLRVLAIRNMTCSPSRSELASMKGFIDALLHSTTASYPLCGLTTLELKGLCCCGETDFIQMTKKFLQKRQDQGLRIRKLTIVQLAHVEEPKLPCADELRELVYDLDLPRPHLLVKTLR</sequence>
<proteinExistence type="predicted"/>
<accession>A0A4Y7PWR5</accession>
<dbReference type="Proteomes" id="UP000294933">
    <property type="component" value="Unassembled WGS sequence"/>
</dbReference>
<reference evidence="1 2" key="1">
    <citation type="submission" date="2018-06" db="EMBL/GenBank/DDBJ databases">
        <title>A transcriptomic atlas of mushroom development highlights an independent origin of complex multicellularity.</title>
        <authorList>
            <consortium name="DOE Joint Genome Institute"/>
            <person name="Krizsan K."/>
            <person name="Almasi E."/>
            <person name="Merenyi Z."/>
            <person name="Sahu N."/>
            <person name="Viragh M."/>
            <person name="Koszo T."/>
            <person name="Mondo S."/>
            <person name="Kiss B."/>
            <person name="Balint B."/>
            <person name="Kues U."/>
            <person name="Barry K."/>
            <person name="Hegedus J.C."/>
            <person name="Henrissat B."/>
            <person name="Johnson J."/>
            <person name="Lipzen A."/>
            <person name="Ohm R."/>
            <person name="Nagy I."/>
            <person name="Pangilinan J."/>
            <person name="Yan J."/>
            <person name="Xiong Y."/>
            <person name="Grigoriev I.V."/>
            <person name="Hibbett D.S."/>
            <person name="Nagy L.G."/>
        </authorList>
    </citation>
    <scope>NUCLEOTIDE SEQUENCE [LARGE SCALE GENOMIC DNA]</scope>
    <source>
        <strain evidence="1 2">SZMC22713</strain>
    </source>
</reference>
<keyword evidence="2" id="KW-1185">Reference proteome</keyword>
<organism evidence="1 2">
    <name type="scientific">Rickenella mellea</name>
    <dbReference type="NCBI Taxonomy" id="50990"/>
    <lineage>
        <taxon>Eukaryota</taxon>
        <taxon>Fungi</taxon>
        <taxon>Dikarya</taxon>
        <taxon>Basidiomycota</taxon>
        <taxon>Agaricomycotina</taxon>
        <taxon>Agaricomycetes</taxon>
        <taxon>Hymenochaetales</taxon>
        <taxon>Rickenellaceae</taxon>
        <taxon>Rickenella</taxon>
    </lineage>
</organism>
<name>A0A4Y7PWR5_9AGAM</name>
<dbReference type="VEuPathDB" id="FungiDB:BD410DRAFT_900173"/>